<reference evidence="1 2" key="1">
    <citation type="submission" date="2010-10" db="EMBL/GenBank/DDBJ databases">
        <authorList>
            <person name="Muzny D."/>
            <person name="Qin X."/>
            <person name="Deng J."/>
            <person name="Jiang H."/>
            <person name="Liu Y."/>
            <person name="Qu J."/>
            <person name="Song X.-Z."/>
            <person name="Zhang L."/>
            <person name="Thornton R."/>
            <person name="Coyle M."/>
            <person name="Francisco L."/>
            <person name="Jackson L."/>
            <person name="Javaid M."/>
            <person name="Korchina V."/>
            <person name="Kovar C."/>
            <person name="Mata R."/>
            <person name="Mathew T."/>
            <person name="Ngo R."/>
            <person name="Nguyen L."/>
            <person name="Nguyen N."/>
            <person name="Okwuonu G."/>
            <person name="Ongeri F."/>
            <person name="Pham C."/>
            <person name="Simmons D."/>
            <person name="Wilczek-Boney K."/>
            <person name="Hale W."/>
            <person name="Jakkamsetti A."/>
            <person name="Pham P."/>
            <person name="Ruth R."/>
            <person name="San Lucas F."/>
            <person name="Warren J."/>
            <person name="Zhang J."/>
            <person name="Zhao Z."/>
            <person name="Zhou C."/>
            <person name="Zhu D."/>
            <person name="Lee S."/>
            <person name="Bess C."/>
            <person name="Blankenburg K."/>
            <person name="Forbes L."/>
            <person name="Fu Q."/>
            <person name="Gubbala S."/>
            <person name="Hirani K."/>
            <person name="Jayaseelan J.C."/>
            <person name="Lara F."/>
            <person name="Munidasa M."/>
            <person name="Palculict T."/>
            <person name="Patil S."/>
            <person name="Pu L.-L."/>
            <person name="Saada N."/>
            <person name="Tang L."/>
            <person name="Weissenberger G."/>
            <person name="Zhu Y."/>
            <person name="Hemphill L."/>
            <person name="Shang Y."/>
            <person name="Youmans B."/>
            <person name="Ayvaz T."/>
            <person name="Ross M."/>
            <person name="Santibanez J."/>
            <person name="Aqrawi P."/>
            <person name="Gross S."/>
            <person name="Joshi V."/>
            <person name="Fowler G."/>
            <person name="Nazareth L."/>
            <person name="Reid J."/>
            <person name="Worley K."/>
            <person name="Petrosino J."/>
            <person name="Highlander S."/>
            <person name="Gibbs R."/>
        </authorList>
    </citation>
    <scope>NUCLEOTIDE SEQUENCE [LARGE SCALE GENOMIC DNA]</scope>
    <source>
        <strain evidence="1 2">F0287</strain>
    </source>
</reference>
<dbReference type="HOGENOM" id="CLU_154622_0_0_10"/>
<name>E4MRA8_CAPOC</name>
<protein>
    <recommendedName>
        <fullName evidence="3">DUF4288 domain-containing protein</fullName>
    </recommendedName>
</protein>
<dbReference type="InterPro" id="IPR025630">
    <property type="entry name" value="DUF4288"/>
</dbReference>
<evidence type="ECO:0000313" key="2">
    <source>
        <dbReference type="Proteomes" id="UP000005391"/>
    </source>
</evidence>
<dbReference type="Pfam" id="PF14119">
    <property type="entry name" value="DUF4288"/>
    <property type="match status" value="1"/>
</dbReference>
<evidence type="ECO:0000313" key="1">
    <source>
        <dbReference type="EMBL" id="EFS97782.1"/>
    </source>
</evidence>
<sequence>MNYYIALVLLETENLVSKVKTYDETTLSIKAFSVEQARELAIKYGKSCEANYKNGLGEDITIHFKQLIDVNQYLRDEYQDSVLELYSRHFEDLNSYSNFEKLYSK</sequence>
<dbReference type="EMBL" id="AEOH01000023">
    <property type="protein sequence ID" value="EFS97782.1"/>
    <property type="molecule type" value="Genomic_DNA"/>
</dbReference>
<comment type="caution">
    <text evidence="1">The sequence shown here is derived from an EMBL/GenBank/DDBJ whole genome shotgun (WGS) entry which is preliminary data.</text>
</comment>
<gene>
    <name evidence="1" type="ORF">HMPREF1977_0918</name>
</gene>
<dbReference type="RefSeq" id="WP_002672756.1">
    <property type="nucleotide sequence ID" value="NZ_GL573160.1"/>
</dbReference>
<proteinExistence type="predicted"/>
<organism evidence="1 2">
    <name type="scientific">Capnocytophaga ochracea F0287</name>
    <dbReference type="NCBI Taxonomy" id="873517"/>
    <lineage>
        <taxon>Bacteria</taxon>
        <taxon>Pseudomonadati</taxon>
        <taxon>Bacteroidota</taxon>
        <taxon>Flavobacteriia</taxon>
        <taxon>Flavobacteriales</taxon>
        <taxon>Flavobacteriaceae</taxon>
        <taxon>Capnocytophaga</taxon>
    </lineage>
</organism>
<accession>E4MRA8</accession>
<dbReference type="AlphaFoldDB" id="E4MRA8"/>
<dbReference type="Proteomes" id="UP000005391">
    <property type="component" value="Unassembled WGS sequence"/>
</dbReference>
<evidence type="ECO:0008006" key="3">
    <source>
        <dbReference type="Google" id="ProtNLM"/>
    </source>
</evidence>